<dbReference type="RefSeq" id="WP_158443160.1">
    <property type="nucleotide sequence ID" value="NZ_CP009450.1"/>
</dbReference>
<proteinExistence type="predicted"/>
<reference evidence="1" key="1">
    <citation type="submission" date="2024-02" db="EMBL/GenBank/DDBJ databases">
        <authorList>
            <consortium name="Clinical and Environmental Microbiology Branch: Whole genome sequencing antimicrobial resistance pathogens in the healthcare setting"/>
        </authorList>
    </citation>
    <scope>NUCLEOTIDE SEQUENCE</scope>
    <source>
        <strain evidence="1">2021DK-00143</strain>
    </source>
</reference>
<dbReference type="EMBL" id="ABLOKC030000024">
    <property type="protein sequence ID" value="EML1473095.1"/>
    <property type="molecule type" value="Genomic_DNA"/>
</dbReference>
<gene>
    <name evidence="1" type="ORF">QEG54_003885</name>
</gene>
<organism evidence="1">
    <name type="scientific">Pluralibacter gergoviae</name>
    <name type="common">Enterobacter gergoviae</name>
    <dbReference type="NCBI Taxonomy" id="61647"/>
    <lineage>
        <taxon>Bacteria</taxon>
        <taxon>Pseudomonadati</taxon>
        <taxon>Pseudomonadota</taxon>
        <taxon>Gammaproteobacteria</taxon>
        <taxon>Enterobacterales</taxon>
        <taxon>Enterobacteriaceae</taxon>
        <taxon>Pluralibacter</taxon>
    </lineage>
</organism>
<dbReference type="AlphaFoldDB" id="A0AAI9DP19"/>
<sequence length="163" mass="18492">MKKIVLALLAVNILLAGWTLWSIRQHYQRPTLDFLCESTLAMHRHSEADSRGFTFEGTVLVRFRADETGYIWLIGSASEADNKTTVAREIRFRYRSKDEKGIYALTTTSQHRAQRDDTPDALIERNISGKPGTTDSYVVRRVNANTYSIGGMYSPVIMCVDRA</sequence>
<comment type="caution">
    <text evidence="1">The sequence shown here is derived from an EMBL/GenBank/DDBJ whole genome shotgun (WGS) entry which is preliminary data.</text>
</comment>
<accession>A0AAI9DP19</accession>
<evidence type="ECO:0000313" key="1">
    <source>
        <dbReference type="EMBL" id="EML1473095.1"/>
    </source>
</evidence>
<name>A0AAI9DP19_PLUGE</name>
<dbReference type="InterPro" id="IPR031854">
    <property type="entry name" value="FidL-like"/>
</dbReference>
<protein>
    <submittedName>
        <fullName evidence="1">Uncharacterized protein</fullName>
    </submittedName>
</protein>
<dbReference type="Pfam" id="PF15941">
    <property type="entry name" value="FidL_like"/>
    <property type="match status" value="1"/>
</dbReference>